<reference evidence="3 4" key="1">
    <citation type="submission" date="2020-04" db="EMBL/GenBank/DDBJ databases">
        <title>Description of novel Gluconacetobacter.</title>
        <authorList>
            <person name="Sombolestani A."/>
        </authorList>
    </citation>
    <scope>NUCLEOTIDE SEQUENCE [LARGE SCALE GENOMIC DNA]</scope>
    <source>
        <strain evidence="2 3">LMG 1728</strain>
        <strain evidence="1 4">LMG 1731</strain>
    </source>
</reference>
<organism evidence="1 4">
    <name type="scientific">Gluconacetobacter dulcium</name>
    <dbReference type="NCBI Taxonomy" id="2729096"/>
    <lineage>
        <taxon>Bacteria</taxon>
        <taxon>Pseudomonadati</taxon>
        <taxon>Pseudomonadota</taxon>
        <taxon>Alphaproteobacteria</taxon>
        <taxon>Acetobacterales</taxon>
        <taxon>Acetobacteraceae</taxon>
        <taxon>Gluconacetobacter</taxon>
    </lineage>
</organism>
<evidence type="ECO:0000313" key="4">
    <source>
        <dbReference type="Proteomes" id="UP000561077"/>
    </source>
</evidence>
<protein>
    <submittedName>
        <fullName evidence="1">Sel1 repeat family protein</fullName>
    </submittedName>
</protein>
<dbReference type="SUPFAM" id="SSF81901">
    <property type="entry name" value="HCP-like"/>
    <property type="match status" value="1"/>
</dbReference>
<dbReference type="PANTHER" id="PTHR43628:SF1">
    <property type="entry name" value="CHITIN SYNTHASE REGULATORY FACTOR 2-RELATED"/>
    <property type="match status" value="1"/>
</dbReference>
<dbReference type="AlphaFoldDB" id="A0A7W4NUK1"/>
<dbReference type="Pfam" id="PF08238">
    <property type="entry name" value="Sel1"/>
    <property type="match status" value="4"/>
</dbReference>
<dbReference type="RefSeq" id="WP_182972484.1">
    <property type="nucleotide sequence ID" value="NZ_JABEQN010000002.1"/>
</dbReference>
<dbReference type="Proteomes" id="UP000561077">
    <property type="component" value="Unassembled WGS sequence"/>
</dbReference>
<gene>
    <name evidence="2" type="ORF">HLH25_02010</name>
    <name evidence="1" type="ORF">HLH26_02690</name>
</gene>
<evidence type="ECO:0000313" key="3">
    <source>
        <dbReference type="Proteomes" id="UP000540490"/>
    </source>
</evidence>
<dbReference type="EMBL" id="JABEQO010000002">
    <property type="protein sequence ID" value="MBB2163455.1"/>
    <property type="molecule type" value="Genomic_DNA"/>
</dbReference>
<proteinExistence type="predicted"/>
<dbReference type="InterPro" id="IPR052945">
    <property type="entry name" value="Mitotic_Regulator"/>
</dbReference>
<dbReference type="Gene3D" id="1.25.40.10">
    <property type="entry name" value="Tetratricopeptide repeat domain"/>
    <property type="match status" value="1"/>
</dbReference>
<dbReference type="Proteomes" id="UP000540490">
    <property type="component" value="Unassembled WGS sequence"/>
</dbReference>
<dbReference type="InterPro" id="IPR011990">
    <property type="entry name" value="TPR-like_helical_dom_sf"/>
</dbReference>
<dbReference type="EMBL" id="JABEQN010000002">
    <property type="protein sequence ID" value="MBB2192428.1"/>
    <property type="molecule type" value="Genomic_DNA"/>
</dbReference>
<accession>A0A7W4NUK1</accession>
<dbReference type="PANTHER" id="PTHR43628">
    <property type="entry name" value="ACTIVATOR OF C KINASE PROTEIN 1-RELATED"/>
    <property type="match status" value="1"/>
</dbReference>
<keyword evidence="3" id="KW-1185">Reference proteome</keyword>
<dbReference type="InterPro" id="IPR006597">
    <property type="entry name" value="Sel1-like"/>
</dbReference>
<evidence type="ECO:0000313" key="1">
    <source>
        <dbReference type="EMBL" id="MBB2163455.1"/>
    </source>
</evidence>
<sequence>MRIVHALKKKATRRRRSDRETPPTLPDVIEAIRTRAAQGHVAEQVRWGDILLDSIYVPRDPAQARQWYEIAASADYAPAHNMLGRCHHFGWGGPPDLPAAAASYKKAADLGDLWGCYNLGIMTMRGIGMPADLRRALELFRSAAERGHAKSMNLVARFTEEGWHTERDPALALQWYRRSAEGGDYRGQHNYATALLAMGDRAQALEWWWRAVGDATSDVLLAMARTLHTLGPDGDPALLQQVHDRLDTLGIPHPVPA</sequence>
<dbReference type="SMART" id="SM00671">
    <property type="entry name" value="SEL1"/>
    <property type="match status" value="4"/>
</dbReference>
<comment type="caution">
    <text evidence="1">The sequence shown here is derived from an EMBL/GenBank/DDBJ whole genome shotgun (WGS) entry which is preliminary data.</text>
</comment>
<evidence type="ECO:0000313" key="2">
    <source>
        <dbReference type="EMBL" id="MBB2192428.1"/>
    </source>
</evidence>
<name>A0A7W4NUK1_9PROT</name>